<gene>
    <name evidence="2" type="ORF">QM524_18495</name>
</gene>
<dbReference type="RefSeq" id="WP_283345705.1">
    <property type="nucleotide sequence ID" value="NZ_JASHIF010000018.1"/>
</dbReference>
<evidence type="ECO:0000313" key="3">
    <source>
        <dbReference type="Proteomes" id="UP001236507"/>
    </source>
</evidence>
<proteinExistence type="predicted"/>
<accession>A0ABT6YCA2</accession>
<name>A0ABT6YCA2_9BACT</name>
<feature type="transmembrane region" description="Helical" evidence="1">
    <location>
        <begin position="73"/>
        <end position="93"/>
    </location>
</feature>
<evidence type="ECO:0000256" key="1">
    <source>
        <dbReference type="SAM" id="Phobius"/>
    </source>
</evidence>
<evidence type="ECO:0000313" key="2">
    <source>
        <dbReference type="EMBL" id="MDI9861214.1"/>
    </source>
</evidence>
<dbReference type="InterPro" id="IPR021516">
    <property type="entry name" value="DUF3179"/>
</dbReference>
<feature type="transmembrane region" description="Helical" evidence="1">
    <location>
        <begin position="44"/>
        <end position="61"/>
    </location>
</feature>
<reference evidence="2 3" key="1">
    <citation type="submission" date="2023-05" db="EMBL/GenBank/DDBJ databases">
        <title>Novel species of genus Flectobacillus isolated from stream in China.</title>
        <authorList>
            <person name="Lu H."/>
        </authorList>
    </citation>
    <scope>NUCLEOTIDE SEQUENCE [LARGE SCALE GENOMIC DNA]</scope>
    <source>
        <strain evidence="2 3">KCTC 42575</strain>
    </source>
</reference>
<dbReference type="EMBL" id="JASHIF010000018">
    <property type="protein sequence ID" value="MDI9861214.1"/>
    <property type="molecule type" value="Genomic_DNA"/>
</dbReference>
<keyword evidence="1" id="KW-0472">Membrane</keyword>
<keyword evidence="1" id="KW-1133">Transmembrane helix</keyword>
<keyword evidence="3" id="KW-1185">Reference proteome</keyword>
<sequence length="391" mass="44817">MRVQLIIGFLILFISEILKVYFIMPFPGSQQSDTIELAYFLHQYIWYLRILGIVLLAYPLWKNFKIGSKLTKIILGGLTLLWLGVVYLFNFQLTADHMFYQPKNKTMASGSDNKIAKDKLILGVVHNGQAKAYPIQLIGYHHQVIDTVGGTPMMITYCTVCRTGRVYLPFVNGKYEQFRLVGMDHFNAMFEDQTTGSWWQQATGESITGKLKGKTLRSFPSEQVSLASWLRQYPNSLIMQADSLFKEEYSGLKNYDSGKGKSELTTRDSLSWKLKSWVVGITLGKTAKAYDWNTLLQKRIIYDTVEKHHIIIVLEKDGKSFHAFKSESPFGMLDLVLKDNQLIDSQSDAVWDMDGKCISGKYQGSSLPKIQAYQEFWHSWKTFQPNTLVMK</sequence>
<organism evidence="2 3">
    <name type="scientific">Flectobacillus roseus</name>
    <dbReference type="NCBI Taxonomy" id="502259"/>
    <lineage>
        <taxon>Bacteria</taxon>
        <taxon>Pseudomonadati</taxon>
        <taxon>Bacteroidota</taxon>
        <taxon>Cytophagia</taxon>
        <taxon>Cytophagales</taxon>
        <taxon>Flectobacillaceae</taxon>
        <taxon>Flectobacillus</taxon>
    </lineage>
</organism>
<dbReference type="Pfam" id="PF11376">
    <property type="entry name" value="DUF3179"/>
    <property type="match status" value="1"/>
</dbReference>
<keyword evidence="1" id="KW-0812">Transmembrane</keyword>
<protein>
    <submittedName>
        <fullName evidence="2">DUF3179 domain-containing (Seleno)protein</fullName>
    </submittedName>
</protein>
<comment type="caution">
    <text evidence="2">The sequence shown here is derived from an EMBL/GenBank/DDBJ whole genome shotgun (WGS) entry which is preliminary data.</text>
</comment>
<feature type="transmembrane region" description="Helical" evidence="1">
    <location>
        <begin position="5"/>
        <end position="24"/>
    </location>
</feature>
<dbReference type="Proteomes" id="UP001236507">
    <property type="component" value="Unassembled WGS sequence"/>
</dbReference>